<dbReference type="EMBL" id="LR797239">
    <property type="protein sequence ID" value="CAB4195499.1"/>
    <property type="molecule type" value="Genomic_DNA"/>
</dbReference>
<protein>
    <submittedName>
        <fullName evidence="2">Uncharacterized protein</fullName>
    </submittedName>
</protein>
<sequence>MSDQTTLRIGRFLLAHDPNFLQKDEYDLFSIEVEDGRERLMWVISVKADEAEQLSQLLHMVSEKLAWHIAELLGVP</sequence>
<name>A0A6J5S8C1_9CAUD</name>
<organism evidence="2">
    <name type="scientific">uncultured Caudovirales phage</name>
    <dbReference type="NCBI Taxonomy" id="2100421"/>
    <lineage>
        <taxon>Viruses</taxon>
        <taxon>Duplodnaviria</taxon>
        <taxon>Heunggongvirae</taxon>
        <taxon>Uroviricota</taxon>
        <taxon>Caudoviricetes</taxon>
        <taxon>Peduoviridae</taxon>
        <taxon>Maltschvirus</taxon>
        <taxon>Maltschvirus maltsch</taxon>
    </lineage>
</organism>
<gene>
    <name evidence="1" type="ORF">UFOVP1287_12</name>
    <name evidence="2" type="ORF">UFOVP1408_28</name>
</gene>
<accession>A0A6J5S8C1</accession>
<reference evidence="2" key="1">
    <citation type="submission" date="2020-05" db="EMBL/GenBank/DDBJ databases">
        <authorList>
            <person name="Chiriac C."/>
            <person name="Salcher M."/>
            <person name="Ghai R."/>
            <person name="Kavagutti S V."/>
        </authorList>
    </citation>
    <scope>NUCLEOTIDE SEQUENCE</scope>
</reference>
<evidence type="ECO:0000313" key="2">
    <source>
        <dbReference type="EMBL" id="CAB4205140.1"/>
    </source>
</evidence>
<dbReference type="EMBL" id="LR797355">
    <property type="protein sequence ID" value="CAB4205140.1"/>
    <property type="molecule type" value="Genomic_DNA"/>
</dbReference>
<proteinExistence type="predicted"/>
<evidence type="ECO:0000313" key="1">
    <source>
        <dbReference type="EMBL" id="CAB4195499.1"/>
    </source>
</evidence>